<dbReference type="Proteomes" id="UP001201980">
    <property type="component" value="Unassembled WGS sequence"/>
</dbReference>
<sequence>MTVLLYYQEEDTPQPLSPPQGEHQGPRSAVINGSDIIDGDIENGDYGIDDVLSERDSEPDSDMSMVKEEEDSDASLGIFVAEREYWSEGKLNSDPRMEHLLAPAIEEHGLPVVIEPAVQLKADRFTRNTLAKTLGNLTRLEVDPDVTLALCTSHWDMRKRYVAKLPPLQRLGALEHHLMEKLAAFMASEQKKSREPEAQRVEDNADERSDAKEEQDRAKHVVVGEEEEGLPLKPETVEGFKLLVSSFAFPENDNSLKDIHAFEVLK</sequence>
<feature type="region of interest" description="Disordered" evidence="1">
    <location>
        <begin position="187"/>
        <end position="228"/>
    </location>
</feature>
<organism evidence="2 3">
    <name type="scientific">Zalerion maritima</name>
    <dbReference type="NCBI Taxonomy" id="339359"/>
    <lineage>
        <taxon>Eukaryota</taxon>
        <taxon>Fungi</taxon>
        <taxon>Dikarya</taxon>
        <taxon>Ascomycota</taxon>
        <taxon>Pezizomycotina</taxon>
        <taxon>Sordariomycetes</taxon>
        <taxon>Lulworthiomycetidae</taxon>
        <taxon>Lulworthiales</taxon>
        <taxon>Lulworthiaceae</taxon>
        <taxon>Zalerion</taxon>
    </lineage>
</organism>
<evidence type="ECO:0000313" key="3">
    <source>
        <dbReference type="Proteomes" id="UP001201980"/>
    </source>
</evidence>
<dbReference type="AlphaFoldDB" id="A0AAD5RPW5"/>
<keyword evidence="3" id="KW-1185">Reference proteome</keyword>
<name>A0AAD5RPW5_9PEZI</name>
<feature type="region of interest" description="Disordered" evidence="1">
    <location>
        <begin position="1"/>
        <end position="69"/>
    </location>
</feature>
<accession>A0AAD5RPW5</accession>
<evidence type="ECO:0000313" key="2">
    <source>
        <dbReference type="EMBL" id="KAJ2900752.1"/>
    </source>
</evidence>
<gene>
    <name evidence="2" type="ORF">MKZ38_002243</name>
</gene>
<feature type="compositionally biased region" description="Basic and acidic residues" evidence="1">
    <location>
        <begin position="189"/>
        <end position="223"/>
    </location>
</feature>
<dbReference type="EMBL" id="JAKWBI020000166">
    <property type="protein sequence ID" value="KAJ2900752.1"/>
    <property type="molecule type" value="Genomic_DNA"/>
</dbReference>
<proteinExistence type="predicted"/>
<comment type="caution">
    <text evidence="2">The sequence shown here is derived from an EMBL/GenBank/DDBJ whole genome shotgun (WGS) entry which is preliminary data.</text>
</comment>
<reference evidence="2" key="1">
    <citation type="submission" date="2022-07" db="EMBL/GenBank/DDBJ databases">
        <title>Draft genome sequence of Zalerion maritima ATCC 34329, a (micro)plastics degrading marine fungus.</title>
        <authorList>
            <person name="Paco A."/>
            <person name="Goncalves M.F.M."/>
            <person name="Rocha-Santos T.A.P."/>
            <person name="Alves A."/>
        </authorList>
    </citation>
    <scope>NUCLEOTIDE SEQUENCE</scope>
    <source>
        <strain evidence="2">ATCC 34329</strain>
    </source>
</reference>
<evidence type="ECO:0000256" key="1">
    <source>
        <dbReference type="SAM" id="MobiDB-lite"/>
    </source>
</evidence>
<protein>
    <submittedName>
        <fullName evidence="2">Uncharacterized protein</fullName>
    </submittedName>
</protein>